<evidence type="ECO:0000313" key="1">
    <source>
        <dbReference type="EMBL" id="KAJ1938554.1"/>
    </source>
</evidence>
<dbReference type="Proteomes" id="UP001150603">
    <property type="component" value="Unassembled WGS sequence"/>
</dbReference>
<keyword evidence="2" id="KW-1185">Reference proteome</keyword>
<organism evidence="1 2">
    <name type="scientific">Linderina macrospora</name>
    <dbReference type="NCBI Taxonomy" id="4868"/>
    <lineage>
        <taxon>Eukaryota</taxon>
        <taxon>Fungi</taxon>
        <taxon>Fungi incertae sedis</taxon>
        <taxon>Zoopagomycota</taxon>
        <taxon>Kickxellomycotina</taxon>
        <taxon>Kickxellomycetes</taxon>
        <taxon>Kickxellales</taxon>
        <taxon>Kickxellaceae</taxon>
        <taxon>Linderina</taxon>
    </lineage>
</organism>
<reference evidence="1" key="1">
    <citation type="submission" date="2022-07" db="EMBL/GenBank/DDBJ databases">
        <title>Phylogenomic reconstructions and comparative analyses of Kickxellomycotina fungi.</title>
        <authorList>
            <person name="Reynolds N.K."/>
            <person name="Stajich J.E."/>
            <person name="Barry K."/>
            <person name="Grigoriev I.V."/>
            <person name="Crous P."/>
            <person name="Smith M.E."/>
        </authorList>
    </citation>
    <scope>NUCLEOTIDE SEQUENCE</scope>
    <source>
        <strain evidence="1">NRRL 5244</strain>
    </source>
</reference>
<accession>A0ACC1J5N3</accession>
<sequence length="599" mass="67218">TKIVLNSGPTPYKRSRIERMMNIQVFLCFGYVFVMSFVVALVGGLKYAEEPHRHSMYVDDTMQKGTYGFALFWSAMIMLQNVIPIALYVSIEFVKSWHAYWIYQDMNMYYEPTDQRCIARNWNISDDLGQVSYIFSDKTGTLTRNVMDFRMCTINGTIYGKQLPGDELDVVKGRMAQEEVDRNNPPEGGANPFFQELQDEEIQDETFDPMRPSTATSILSHGTSQYDSSPLISTASGMPQQTNSRLHRRSPRIQPVQISAVRSRARTLQPMTDVEAMAKRKQMIGAYLQAMRNVFDPKYVEIGNESTGEGGSYTFVDPQIFYDMKPEVAPPDKVIPTPIDLQAPQSPTTNELGLTLPPQQPRTIHRMGSRRSLKGGFDVDPTRQKNMIDLFFTELATCHSVVVEKSFQKQVASDVNDDATSTIRKFTRMFHNRSGSRKITDMVRHRRHRSKHHRRNEHGHTDSVATMASTGTDGVEWVASESALAEMGRSSSNGSNDGAGPSMRHNMSDGGDSQNGLGYSSAPGSRLRMGDDGHPYYSEETAMSPPTDYMERSQSGSPPEEQATEEKTDLSKMAYSAESPDEGALVRAAKNFGYTFLGR</sequence>
<evidence type="ECO:0000313" key="2">
    <source>
        <dbReference type="Proteomes" id="UP001150603"/>
    </source>
</evidence>
<protein>
    <submittedName>
        <fullName evidence="1">Uncharacterized protein</fullName>
    </submittedName>
</protein>
<name>A0ACC1J5N3_9FUNG</name>
<proteinExistence type="predicted"/>
<feature type="non-terminal residue" evidence="1">
    <location>
        <position position="1"/>
    </location>
</feature>
<gene>
    <name evidence="1" type="ORF">FBU59_004403</name>
</gene>
<dbReference type="EMBL" id="JANBPW010003132">
    <property type="protein sequence ID" value="KAJ1938554.1"/>
    <property type="molecule type" value="Genomic_DNA"/>
</dbReference>
<feature type="non-terminal residue" evidence="1">
    <location>
        <position position="599"/>
    </location>
</feature>
<comment type="caution">
    <text evidence="1">The sequence shown here is derived from an EMBL/GenBank/DDBJ whole genome shotgun (WGS) entry which is preliminary data.</text>
</comment>